<dbReference type="PANTHER" id="PTHR32024">
    <property type="entry name" value="TRK SYSTEM POTASSIUM UPTAKE PROTEIN TRKG-RELATED"/>
    <property type="match status" value="1"/>
</dbReference>
<comment type="subcellular location">
    <subcellularLocation>
        <location evidence="1">Cell membrane</location>
        <topology evidence="1">Multi-pass membrane protein</topology>
    </subcellularLocation>
</comment>
<dbReference type="GO" id="GO:0030001">
    <property type="term" value="P:metal ion transport"/>
    <property type="evidence" value="ECO:0007669"/>
    <property type="project" value="UniProtKB-ARBA"/>
</dbReference>
<feature type="transmembrane region" description="Helical" evidence="8">
    <location>
        <begin position="99"/>
        <end position="124"/>
    </location>
</feature>
<dbReference type="PANTHER" id="PTHR32024:SF1">
    <property type="entry name" value="KTR SYSTEM POTASSIUM UPTAKE PROTEIN B"/>
    <property type="match status" value="1"/>
</dbReference>
<evidence type="ECO:0000256" key="4">
    <source>
        <dbReference type="ARBA" id="ARBA00022692"/>
    </source>
</evidence>
<sequence length="515" mass="57883">MKHNRFKDWWRNSKIIAFFRKIGLLSKKGTKIKLIFFVYLLIVLVASLFLYSPISHNAEYTKGNKITFVDSFFTISSAFSSTGLSIHSAYAAFNMFGQSIIAICILIGGLGIFALKIFLINVIFMHGRMSLNDVELISYERGNSDYFKNRSMIKDSMIFLVITLFIASCILTIYFYCFNPLSTQYLPKYVNYVESKGNVELSFRYGIFHAISALNNAGFDIIGDKSLLPYYKNIGLQIIFLLLFIIGGIGYPVIHDFASYIRAKIKNKKVKYKWSLFTKISLFTFFIVSLIGFIFVVSFEAASVKSESIIHNNGLFYSNEGYRVWSIFFMVMSTRSAGFSTIELNHMTEPSIWVLGILSFIGAAPASTGGGIRTTTCGILFLSIIAKSFGRPSVRAFKRRIDDETVKMSSVVATIAIILVIFATLISMSSFDYFSGKIDSKKYNSTHIFFEVLSAFGTTGLSTGITSDLNIATKITLSIIMFIGQFGISSSVLIWTNKKNYSYKYEYISEAVTIG</sequence>
<keyword evidence="7 8" id="KW-0472">Membrane</keyword>
<dbReference type="EMBL" id="JAIQBY010000032">
    <property type="protein sequence ID" value="MBZ4195601.1"/>
    <property type="molecule type" value="Genomic_DNA"/>
</dbReference>
<evidence type="ECO:0000313" key="10">
    <source>
        <dbReference type="Proteomes" id="UP000772186"/>
    </source>
</evidence>
<dbReference type="InterPro" id="IPR003445">
    <property type="entry name" value="Cat_transpt"/>
</dbReference>
<accession>A0A953T6W3</accession>
<reference evidence="9 10" key="1">
    <citation type="submission" date="2021-09" db="EMBL/GenBank/DDBJ databases">
        <title>WGS of Mycoplasma sp. Zaradi2 strains.</title>
        <authorList>
            <person name="Spergser J."/>
        </authorList>
    </citation>
    <scope>NUCLEOTIDE SEQUENCE [LARGE SCALE GENOMIC DNA]</scope>
    <source>
        <strain evidence="9 10">1331</strain>
    </source>
</reference>
<name>A0A953T6W3_9MOLU</name>
<evidence type="ECO:0000256" key="5">
    <source>
        <dbReference type="ARBA" id="ARBA00022989"/>
    </source>
</evidence>
<feature type="transmembrane region" description="Helical" evidence="8">
    <location>
        <begin position="34"/>
        <end position="51"/>
    </location>
</feature>
<feature type="transmembrane region" description="Helical" evidence="8">
    <location>
        <begin position="234"/>
        <end position="255"/>
    </location>
</feature>
<feature type="transmembrane region" description="Helical" evidence="8">
    <location>
        <begin position="411"/>
        <end position="431"/>
    </location>
</feature>
<evidence type="ECO:0000256" key="1">
    <source>
        <dbReference type="ARBA" id="ARBA00004651"/>
    </source>
</evidence>
<evidence type="ECO:0000256" key="7">
    <source>
        <dbReference type="ARBA" id="ARBA00023136"/>
    </source>
</evidence>
<feature type="transmembrane region" description="Helical" evidence="8">
    <location>
        <begin position="72"/>
        <end position="93"/>
    </location>
</feature>
<dbReference type="AlphaFoldDB" id="A0A953T6W3"/>
<feature type="transmembrane region" description="Helical" evidence="8">
    <location>
        <begin position="350"/>
        <end position="366"/>
    </location>
</feature>
<dbReference type="GO" id="GO:0005886">
    <property type="term" value="C:plasma membrane"/>
    <property type="evidence" value="ECO:0007669"/>
    <property type="project" value="UniProtKB-SubCell"/>
</dbReference>
<proteinExistence type="predicted"/>
<evidence type="ECO:0000313" key="9">
    <source>
        <dbReference type="EMBL" id="MBZ4195601.1"/>
    </source>
</evidence>
<feature type="transmembrane region" description="Helical" evidence="8">
    <location>
        <begin position="475"/>
        <end position="495"/>
    </location>
</feature>
<dbReference type="Pfam" id="PF02386">
    <property type="entry name" value="TrkH"/>
    <property type="match status" value="1"/>
</dbReference>
<evidence type="ECO:0000256" key="3">
    <source>
        <dbReference type="ARBA" id="ARBA00022475"/>
    </source>
</evidence>
<keyword evidence="6" id="KW-0406">Ion transport</keyword>
<dbReference type="GO" id="GO:0008324">
    <property type="term" value="F:monoatomic cation transmembrane transporter activity"/>
    <property type="evidence" value="ECO:0007669"/>
    <property type="project" value="InterPro"/>
</dbReference>
<keyword evidence="2" id="KW-0813">Transport</keyword>
<keyword evidence="5 8" id="KW-1133">Transmembrane helix</keyword>
<feature type="transmembrane region" description="Helical" evidence="8">
    <location>
        <begin position="157"/>
        <end position="176"/>
    </location>
</feature>
<dbReference type="RefSeq" id="WP_223644834.1">
    <property type="nucleotide sequence ID" value="NZ_JAIQBY010000032.1"/>
</dbReference>
<keyword evidence="10" id="KW-1185">Reference proteome</keyword>
<dbReference type="Proteomes" id="UP000772186">
    <property type="component" value="Unassembled WGS sequence"/>
</dbReference>
<keyword evidence="4 8" id="KW-0812">Transmembrane</keyword>
<feature type="transmembrane region" description="Helical" evidence="8">
    <location>
        <begin position="322"/>
        <end position="338"/>
    </location>
</feature>
<keyword evidence="3" id="KW-1003">Cell membrane</keyword>
<evidence type="ECO:0000256" key="6">
    <source>
        <dbReference type="ARBA" id="ARBA00023065"/>
    </source>
</evidence>
<organism evidence="9 10">
    <name type="scientific">Mycoplasma tauri</name>
    <dbReference type="NCBI Taxonomy" id="547987"/>
    <lineage>
        <taxon>Bacteria</taxon>
        <taxon>Bacillati</taxon>
        <taxon>Mycoplasmatota</taxon>
        <taxon>Mollicutes</taxon>
        <taxon>Mycoplasmataceae</taxon>
        <taxon>Mycoplasma</taxon>
    </lineage>
</organism>
<protein>
    <submittedName>
        <fullName evidence="9">TrkH family potassium uptake protein</fullName>
    </submittedName>
</protein>
<evidence type="ECO:0000256" key="8">
    <source>
        <dbReference type="SAM" id="Phobius"/>
    </source>
</evidence>
<gene>
    <name evidence="9" type="ORF">LAD73_02650</name>
</gene>
<comment type="caution">
    <text evidence="9">The sequence shown here is derived from an EMBL/GenBank/DDBJ whole genome shotgun (WGS) entry which is preliminary data.</text>
</comment>
<feature type="transmembrane region" description="Helical" evidence="8">
    <location>
        <begin position="276"/>
        <end position="302"/>
    </location>
</feature>
<evidence type="ECO:0000256" key="2">
    <source>
        <dbReference type="ARBA" id="ARBA00022448"/>
    </source>
</evidence>